<dbReference type="Proteomes" id="UP000523795">
    <property type="component" value="Unassembled WGS sequence"/>
</dbReference>
<protein>
    <submittedName>
        <fullName evidence="3">Flp pilus assembly protein CpaB</fullName>
    </submittedName>
</protein>
<organism evidence="3 4">
    <name type="scientific">Arthrobacter deserti</name>
    <dbReference type="NCBI Taxonomy" id="1742687"/>
    <lineage>
        <taxon>Bacteria</taxon>
        <taxon>Bacillati</taxon>
        <taxon>Actinomycetota</taxon>
        <taxon>Actinomycetes</taxon>
        <taxon>Micrococcales</taxon>
        <taxon>Micrococcaceae</taxon>
        <taxon>Arthrobacter</taxon>
    </lineage>
</organism>
<dbReference type="NCBIfam" id="TIGR03177">
    <property type="entry name" value="pilus_cpaB"/>
    <property type="match status" value="1"/>
</dbReference>
<keyword evidence="4" id="KW-1185">Reference proteome</keyword>
<comment type="caution">
    <text evidence="3">The sequence shown here is derived from an EMBL/GenBank/DDBJ whole genome shotgun (WGS) entry which is preliminary data.</text>
</comment>
<evidence type="ECO:0000259" key="2">
    <source>
        <dbReference type="SMART" id="SM00858"/>
    </source>
</evidence>
<evidence type="ECO:0000256" key="1">
    <source>
        <dbReference type="SAM" id="SignalP"/>
    </source>
</evidence>
<gene>
    <name evidence="3" type="primary">cpaB</name>
    <name evidence="3" type="ORF">HER39_03355</name>
</gene>
<evidence type="ECO:0000313" key="3">
    <source>
        <dbReference type="EMBL" id="NKX49629.1"/>
    </source>
</evidence>
<dbReference type="InterPro" id="IPR017592">
    <property type="entry name" value="Pilus_assmbl_Flp-typ_CpaB"/>
</dbReference>
<dbReference type="SMART" id="SM00858">
    <property type="entry name" value="SAF"/>
    <property type="match status" value="1"/>
</dbReference>
<feature type="chain" id="PRO_5045893064" evidence="1">
    <location>
        <begin position="42"/>
        <end position="221"/>
    </location>
</feature>
<name>A0ABX1JK07_9MICC</name>
<sequence>MQAQTPGRAGPLRLARRLVRRNRRLLAALLLCAAAGLGVQALTPAPAATVPMVVAADDLPAGTVLTAAHLTVRPYPAATGPPGSSPAPPHVLGRRLASALRAGSPVLDTSLAGPGLLAGSPAGTVAVPVRPADPSTVQLVVPGQLVDIVLSSGNGLEQPASSAVLARSVPVLWKADGAGTAGGLPGSAPAEGLVVVAASPAEAAALAGSSGRGQVVLVLVG</sequence>
<dbReference type="InterPro" id="IPR013974">
    <property type="entry name" value="SAF"/>
</dbReference>
<dbReference type="EMBL" id="JAAZSR010000027">
    <property type="protein sequence ID" value="NKX49629.1"/>
    <property type="molecule type" value="Genomic_DNA"/>
</dbReference>
<feature type="signal peptide" evidence="1">
    <location>
        <begin position="1"/>
        <end position="41"/>
    </location>
</feature>
<keyword evidence="1" id="KW-0732">Signal</keyword>
<feature type="domain" description="SAF" evidence="2">
    <location>
        <begin position="50"/>
        <end position="112"/>
    </location>
</feature>
<accession>A0ABX1JK07</accession>
<dbReference type="Pfam" id="PF16976">
    <property type="entry name" value="RcpC"/>
    <property type="match status" value="1"/>
</dbReference>
<dbReference type="Pfam" id="PF08666">
    <property type="entry name" value="SAF"/>
    <property type="match status" value="1"/>
</dbReference>
<dbReference type="CDD" id="cd11614">
    <property type="entry name" value="SAF_CpaB_FlgA_like"/>
    <property type="match status" value="1"/>
</dbReference>
<proteinExistence type="predicted"/>
<evidence type="ECO:0000313" key="4">
    <source>
        <dbReference type="Proteomes" id="UP000523795"/>
    </source>
</evidence>
<dbReference type="InterPro" id="IPR031571">
    <property type="entry name" value="RcpC_dom"/>
</dbReference>
<reference evidence="3 4" key="1">
    <citation type="submission" date="2020-04" db="EMBL/GenBank/DDBJ databases">
        <authorList>
            <person name="Liu S."/>
        </authorList>
    </citation>
    <scope>NUCLEOTIDE SEQUENCE [LARGE SCALE GENOMIC DNA]</scope>
    <source>
        <strain evidence="3 4">CGMCC 1.15091</strain>
    </source>
</reference>